<name>A0ABP1PM21_9HEXA</name>
<keyword evidence="1" id="KW-0812">Transmembrane</keyword>
<keyword evidence="1" id="KW-0472">Membrane</keyword>
<protein>
    <submittedName>
        <fullName evidence="2">Uncharacterized protein</fullName>
    </submittedName>
</protein>
<proteinExistence type="predicted"/>
<keyword evidence="1" id="KW-1133">Transmembrane helix</keyword>
<dbReference type="Proteomes" id="UP001642540">
    <property type="component" value="Unassembled WGS sequence"/>
</dbReference>
<feature type="transmembrane region" description="Helical" evidence="1">
    <location>
        <begin position="710"/>
        <end position="730"/>
    </location>
</feature>
<reference evidence="2 3" key="1">
    <citation type="submission" date="2024-08" db="EMBL/GenBank/DDBJ databases">
        <authorList>
            <person name="Cucini C."/>
            <person name="Frati F."/>
        </authorList>
    </citation>
    <scope>NUCLEOTIDE SEQUENCE [LARGE SCALE GENOMIC DNA]</scope>
</reference>
<evidence type="ECO:0000313" key="2">
    <source>
        <dbReference type="EMBL" id="CAL8068388.1"/>
    </source>
</evidence>
<accession>A0ABP1PM21</accession>
<organism evidence="2 3">
    <name type="scientific">Orchesella dallaii</name>
    <dbReference type="NCBI Taxonomy" id="48710"/>
    <lineage>
        <taxon>Eukaryota</taxon>
        <taxon>Metazoa</taxon>
        <taxon>Ecdysozoa</taxon>
        <taxon>Arthropoda</taxon>
        <taxon>Hexapoda</taxon>
        <taxon>Collembola</taxon>
        <taxon>Entomobryomorpha</taxon>
        <taxon>Entomobryoidea</taxon>
        <taxon>Orchesellidae</taxon>
        <taxon>Orchesellinae</taxon>
        <taxon>Orchesella</taxon>
    </lineage>
</organism>
<evidence type="ECO:0000256" key="1">
    <source>
        <dbReference type="SAM" id="Phobius"/>
    </source>
</evidence>
<comment type="caution">
    <text evidence="2">The sequence shown here is derived from an EMBL/GenBank/DDBJ whole genome shotgun (WGS) entry which is preliminary data.</text>
</comment>
<gene>
    <name evidence="2" type="ORF">ODALV1_LOCUS247</name>
</gene>
<keyword evidence="3" id="KW-1185">Reference proteome</keyword>
<sequence length="779" mass="89336">MFYYPIDDAIQTIDYLTSTFNYVCPIRQRKVLVKPIAQKFTQKSMALVKLSKSSYKAYTKCPSEFTHRRMLLHKKQANKSKLLDTQHQLEISIKEGNLWSALGRTYPLKEVITGNLCMDANLLNNHFVQISTKVDKTKPQVKPNGINPENKAFVVKDFTITDVKKAWKSIKNGNSNSDDPVGLQYWRPHFVIYMSTLFKTKSETMDNTLVVVITLVWNMFPYDATLLKASPTGLYLHNIPQSNLELVAETCQKTLKKFDNSRMKRNLAGGKAYLNGIPFYYEDYGKSGSCSMYELGLKTKEHTCSIKVLSKHYNFTVYNPGRGSKSTVGSVEAKLILSREFIQVEFLSRPVRFYQTQILPYSFYHEYKCLLFMSKEHGIDVLSILFPFDVPFGLTYILCFISVAICLTAVLRTVKLKDSGFSRPALLFLFPIKALLEQGDDPVVNMCQRSFTAGYFLIFSMFYPTSLIGNEYKGHLTSTMTSGFVPTVPDNVQTLVFNTSIPYYTTTVHSSNGQLYSTLTDIIMPEYIQQTQKLQEDESTLTKFLLKLTRNVKFISEYPSDIVFNMSKGLPVKTAYEGMQQFSKKFALFDQERRLGLFLSLVRKFLEKYWIIPIPMETKLFSIHPWMGMKNQFLKVFSRGLAGLVEGGIYDRWVKHSLKWEIMIVKNSMYAQLNVTKRESQFASVVLDNLESSKETVDHSSEIEIGMSSIWPAFVIFGVMHLISCMIFAIEHPVYNCKTTHIASFNEALPPSKSLIRNSRLCNIGIQIIFQKVIRKIRK</sequence>
<feature type="transmembrane region" description="Helical" evidence="1">
    <location>
        <begin position="393"/>
        <end position="414"/>
    </location>
</feature>
<evidence type="ECO:0000313" key="3">
    <source>
        <dbReference type="Proteomes" id="UP001642540"/>
    </source>
</evidence>
<dbReference type="EMBL" id="CAXLJM020000001">
    <property type="protein sequence ID" value="CAL8068388.1"/>
    <property type="molecule type" value="Genomic_DNA"/>
</dbReference>